<comment type="caution">
    <text evidence="1">The sequence shown here is derived from an EMBL/GenBank/DDBJ whole genome shotgun (WGS) entry which is preliminary data.</text>
</comment>
<dbReference type="Proteomes" id="UP000639516">
    <property type="component" value="Unassembled WGS sequence"/>
</dbReference>
<dbReference type="InterPro" id="IPR037219">
    <property type="entry name" value="Peptidase_M41-like"/>
</dbReference>
<keyword evidence="2" id="KW-1185">Reference proteome</keyword>
<evidence type="ECO:0000313" key="2">
    <source>
        <dbReference type="Proteomes" id="UP000639516"/>
    </source>
</evidence>
<name>A0ABR7U1P9_9BRAD</name>
<accession>A0ABR7U1P9</accession>
<proteinExistence type="predicted"/>
<gene>
    <name evidence="1" type="ORF">HA482_05665</name>
</gene>
<evidence type="ECO:0008006" key="3">
    <source>
        <dbReference type="Google" id="ProtNLM"/>
    </source>
</evidence>
<evidence type="ECO:0000313" key="1">
    <source>
        <dbReference type="EMBL" id="MBC9977706.1"/>
    </source>
</evidence>
<dbReference type="SUPFAM" id="SSF140990">
    <property type="entry name" value="FtsH protease domain-like"/>
    <property type="match status" value="1"/>
</dbReference>
<dbReference type="Gene3D" id="1.20.58.760">
    <property type="entry name" value="Peptidase M41"/>
    <property type="match status" value="1"/>
</dbReference>
<sequence>MLTQHRDFEMTNYIWPIDDGYAPGASLLMGLLLDRHRMIAASEDFSLTSQSVDPDLAQFNDNEGACYHEAGHAVAAIILKLRFDHVSAIPSDEHRTDGRVAFGNHPCDWRLIQDSSKTQALSYCILLMAGMAAQLRWQGEEADLKACGKNDREDLDVACILVAAKFSIATATNSKEAKIIKAFAWREACLMMANPRVWRAVCSLARHLYTSERAIAMESDVAEIVATAKICYQPTRGIAEITRAMASTVTSP</sequence>
<dbReference type="EMBL" id="JAATTO010000006">
    <property type="protein sequence ID" value="MBC9977706.1"/>
    <property type="molecule type" value="Genomic_DNA"/>
</dbReference>
<dbReference type="RefSeq" id="WP_188098793.1">
    <property type="nucleotide sequence ID" value="NZ_JAANIH010000011.1"/>
</dbReference>
<protein>
    <recommendedName>
        <fullName evidence="3">Peptidase M41 domain-containing protein</fullName>
    </recommendedName>
</protein>
<reference evidence="1 2" key="1">
    <citation type="journal article" date="2020" name="Arch. Microbiol.">
        <title>Bradyrhizobium campsiandrae sp. nov., a nitrogen-fixing bacterial strain isolated from a native leguminous tree from the Amazon adapted to flooded conditions.</title>
        <authorList>
            <person name="Cabral Michel D."/>
            <person name="Martins da Costa E."/>
            <person name="Azarias Guimaraes A."/>
            <person name="Soares de Carvalho T."/>
            <person name="Santos de Castro Caputo P."/>
            <person name="Willems A."/>
            <person name="de Souza Moreira F.M."/>
        </authorList>
    </citation>
    <scope>NUCLEOTIDE SEQUENCE [LARGE SCALE GENOMIC DNA]</scope>
    <source>
        <strain evidence="2">INPA 384B</strain>
    </source>
</reference>
<organism evidence="1 2">
    <name type="scientific">Bradyrhizobium campsiandrae</name>
    <dbReference type="NCBI Taxonomy" id="1729892"/>
    <lineage>
        <taxon>Bacteria</taxon>
        <taxon>Pseudomonadati</taxon>
        <taxon>Pseudomonadota</taxon>
        <taxon>Alphaproteobacteria</taxon>
        <taxon>Hyphomicrobiales</taxon>
        <taxon>Nitrobacteraceae</taxon>
        <taxon>Bradyrhizobium</taxon>
    </lineage>
</organism>